<protein>
    <submittedName>
        <fullName evidence="2">DUF5362 family protein</fullName>
    </submittedName>
</protein>
<feature type="transmembrane region" description="Helical" evidence="1">
    <location>
        <begin position="82"/>
        <end position="109"/>
    </location>
</feature>
<evidence type="ECO:0000313" key="2">
    <source>
        <dbReference type="EMBL" id="XDU63550.1"/>
    </source>
</evidence>
<organism evidence="2">
    <name type="scientific">Leptotrichia mesophila</name>
    <dbReference type="NCBI Taxonomy" id="3239303"/>
    <lineage>
        <taxon>Bacteria</taxon>
        <taxon>Fusobacteriati</taxon>
        <taxon>Fusobacteriota</taxon>
        <taxon>Fusobacteriia</taxon>
        <taxon>Fusobacteriales</taxon>
        <taxon>Leptotrichiaceae</taxon>
        <taxon>Leptotrichia</taxon>
    </lineage>
</organism>
<reference evidence="2" key="1">
    <citation type="submission" date="2024-07" db="EMBL/GenBank/DDBJ databases">
        <authorList>
            <person name="Li X.-J."/>
            <person name="Wang X."/>
        </authorList>
    </citation>
    <scope>NUCLEOTIDE SEQUENCE</scope>
    <source>
        <strain evidence="2">HSP-342</strain>
    </source>
</reference>
<accession>A0AB39V7C2</accession>
<proteinExistence type="predicted"/>
<dbReference type="AlphaFoldDB" id="A0AB39V7C2"/>
<name>A0AB39V7C2_9FUSO</name>
<gene>
    <name evidence="2" type="ORF">AB8B23_06280</name>
</gene>
<dbReference type="EMBL" id="CP165646">
    <property type="protein sequence ID" value="XDU63550.1"/>
    <property type="molecule type" value="Genomic_DNA"/>
</dbReference>
<sequence>MDFENNFLDKEKKNENIENSHYFNNTAELDKIRKEVTGNFKENQNFKNSENSQNSKKNGSIRLTLDEFTIKNIKTIVSITKFLSVIGIFIGILQLFTFLIGIFTIFISLKFLNFSSALDDAIKMEDENKLKISFKELAKGLKFYIISLIVIFIFIFLLVAISASLYHTSGYYYN</sequence>
<keyword evidence="1" id="KW-0472">Membrane</keyword>
<feature type="transmembrane region" description="Helical" evidence="1">
    <location>
        <begin position="143"/>
        <end position="166"/>
    </location>
</feature>
<evidence type="ECO:0000256" key="1">
    <source>
        <dbReference type="SAM" id="Phobius"/>
    </source>
</evidence>
<dbReference type="Pfam" id="PF17319">
    <property type="entry name" value="DUF5362"/>
    <property type="match status" value="1"/>
</dbReference>
<dbReference type="KEGG" id="lmes:AB8B23_06280"/>
<dbReference type="InterPro" id="IPR035287">
    <property type="entry name" value="DUF5362"/>
</dbReference>
<keyword evidence="1" id="KW-1133">Transmembrane helix</keyword>
<keyword evidence="1" id="KW-0812">Transmembrane</keyword>
<dbReference type="RefSeq" id="WP_039901555.1">
    <property type="nucleotide sequence ID" value="NZ_CP165646.1"/>
</dbReference>